<keyword evidence="5 8" id="KW-0812">Transmembrane</keyword>
<evidence type="ECO:0000256" key="2">
    <source>
        <dbReference type="ARBA" id="ARBA00010100"/>
    </source>
</evidence>
<name>C4GJL6_9NEIS</name>
<dbReference type="Proteomes" id="UP000003009">
    <property type="component" value="Unassembled WGS sequence"/>
</dbReference>
<feature type="transmembrane region" description="Helical" evidence="8">
    <location>
        <begin position="326"/>
        <end position="350"/>
    </location>
</feature>
<comment type="function">
    <text evidence="8">Uptake of L-lactate across the membrane. Can also transport D-lactate and glycolate.</text>
</comment>
<feature type="transmembrane region" description="Helical" evidence="8">
    <location>
        <begin position="412"/>
        <end position="437"/>
    </location>
</feature>
<feature type="transmembrane region" description="Helical" evidence="8">
    <location>
        <begin position="262"/>
        <end position="283"/>
    </location>
</feature>
<evidence type="ECO:0000256" key="6">
    <source>
        <dbReference type="ARBA" id="ARBA00022989"/>
    </source>
</evidence>
<keyword evidence="7 8" id="KW-0472">Membrane</keyword>
<organism evidence="9 10">
    <name type="scientific">Kingella oralis ATCC 51147</name>
    <dbReference type="NCBI Taxonomy" id="629741"/>
    <lineage>
        <taxon>Bacteria</taxon>
        <taxon>Pseudomonadati</taxon>
        <taxon>Pseudomonadota</taxon>
        <taxon>Betaproteobacteria</taxon>
        <taxon>Neisseriales</taxon>
        <taxon>Neisseriaceae</taxon>
        <taxon>Kingella</taxon>
    </lineage>
</organism>
<dbReference type="GO" id="GO:0015129">
    <property type="term" value="F:lactate transmembrane transporter activity"/>
    <property type="evidence" value="ECO:0007669"/>
    <property type="project" value="UniProtKB-UniRule"/>
</dbReference>
<comment type="caution">
    <text evidence="9">The sequence shown here is derived from an EMBL/GenBank/DDBJ whole genome shotgun (WGS) entry which is preliminary data.</text>
</comment>
<feature type="transmembrane region" description="Helical" evidence="8">
    <location>
        <begin position="232"/>
        <end position="250"/>
    </location>
</feature>
<feature type="transmembrane region" description="Helical" evidence="8">
    <location>
        <begin position="147"/>
        <end position="180"/>
    </location>
</feature>
<feature type="transmembrane region" description="Helical" evidence="8">
    <location>
        <begin position="370"/>
        <end position="391"/>
    </location>
</feature>
<evidence type="ECO:0000256" key="8">
    <source>
        <dbReference type="RuleBase" id="RU365092"/>
    </source>
</evidence>
<comment type="similarity">
    <text evidence="2 8">Belongs to the lactate permease family.</text>
</comment>
<dbReference type="STRING" id="629741.GCWU000324_02239"/>
<gene>
    <name evidence="9" type="ORF">GCWU000324_02239</name>
</gene>
<evidence type="ECO:0000256" key="5">
    <source>
        <dbReference type="ARBA" id="ARBA00022692"/>
    </source>
</evidence>
<feature type="transmembrane region" description="Helical" evidence="8">
    <location>
        <begin position="289"/>
        <end position="306"/>
    </location>
</feature>
<accession>C4GJL6</accession>
<reference evidence="9" key="1">
    <citation type="submission" date="2009-04" db="EMBL/GenBank/DDBJ databases">
        <authorList>
            <person name="Weinstock G."/>
            <person name="Sodergren E."/>
            <person name="Clifton S."/>
            <person name="Fulton L."/>
            <person name="Fulton B."/>
            <person name="Courtney L."/>
            <person name="Fronick C."/>
            <person name="Harrison M."/>
            <person name="Strong C."/>
            <person name="Farmer C."/>
            <person name="Delahaunty K."/>
            <person name="Markovic C."/>
            <person name="Hall O."/>
            <person name="Minx P."/>
            <person name="Tomlinson C."/>
            <person name="Mitreva M."/>
            <person name="Nelson J."/>
            <person name="Hou S."/>
            <person name="Wollam A."/>
            <person name="Pepin K.H."/>
            <person name="Johnson M."/>
            <person name="Bhonagiri V."/>
            <person name="Nash W.E."/>
            <person name="Warren W."/>
            <person name="Chinwalla A."/>
            <person name="Mardis E.R."/>
            <person name="Wilson R.K."/>
        </authorList>
    </citation>
    <scope>NUCLEOTIDE SEQUENCE [LARGE SCALE GENOMIC DNA]</scope>
    <source>
        <strain evidence="9">ATCC 51147</strain>
    </source>
</reference>
<dbReference type="AlphaFoldDB" id="C4GJL6"/>
<feature type="transmembrane region" description="Helical" evidence="8">
    <location>
        <begin position="534"/>
        <end position="552"/>
    </location>
</feature>
<protein>
    <recommendedName>
        <fullName evidence="8">L-lactate permease</fullName>
    </recommendedName>
</protein>
<keyword evidence="6 8" id="KW-1133">Transmembrane helix</keyword>
<dbReference type="PANTHER" id="PTHR30003:SF0">
    <property type="entry name" value="GLYCOLATE PERMEASE GLCA-RELATED"/>
    <property type="match status" value="1"/>
</dbReference>
<feature type="transmembrane region" description="Helical" evidence="8">
    <location>
        <begin position="63"/>
        <end position="83"/>
    </location>
</feature>
<comment type="subcellular location">
    <subcellularLocation>
        <location evidence="8">Cell inner membrane</location>
        <topology evidence="8">Multi-pass membrane protein</topology>
    </subcellularLocation>
    <subcellularLocation>
        <location evidence="1">Cell membrane</location>
        <topology evidence="1">Multi-pass membrane protein</topology>
    </subcellularLocation>
</comment>
<evidence type="ECO:0000313" key="10">
    <source>
        <dbReference type="Proteomes" id="UP000003009"/>
    </source>
</evidence>
<dbReference type="GO" id="GO:0005886">
    <property type="term" value="C:plasma membrane"/>
    <property type="evidence" value="ECO:0007669"/>
    <property type="project" value="UniProtKB-SubCell"/>
</dbReference>
<dbReference type="Pfam" id="PF02652">
    <property type="entry name" value="Lactate_perm"/>
    <property type="match status" value="1"/>
</dbReference>
<feature type="transmembrane region" description="Helical" evidence="8">
    <location>
        <begin position="37"/>
        <end position="56"/>
    </location>
</feature>
<keyword evidence="8" id="KW-0997">Cell inner membrane</keyword>
<keyword evidence="3 8" id="KW-0813">Transport</keyword>
<dbReference type="HOGENOM" id="CLU_021628_0_0_4"/>
<evidence type="ECO:0000256" key="1">
    <source>
        <dbReference type="ARBA" id="ARBA00004651"/>
    </source>
</evidence>
<proteinExistence type="inferred from homology"/>
<evidence type="ECO:0000256" key="4">
    <source>
        <dbReference type="ARBA" id="ARBA00022475"/>
    </source>
</evidence>
<keyword evidence="10" id="KW-1185">Reference proteome</keyword>
<dbReference type="InterPro" id="IPR003804">
    <property type="entry name" value="Lactate_perm"/>
</dbReference>
<dbReference type="NCBIfam" id="TIGR00795">
    <property type="entry name" value="lctP"/>
    <property type="match status" value="1"/>
</dbReference>
<sequence length="553" mass="57972">MRCGIPLYTQIKDLDKGARLPQIRQITITKVQENTTMSIFLSIFPILLLIVLMIGVKLPGDKSAVLAVLSAVLIAIFAVPNVSGFTPPQGYGASYVGWAFVEGILKAVFPILIIILMALFSYNILLESKQIEVIKQQFTNISSDKRIQVLLIVWGFGGLLEGMAGFGTAVAIPAAILIGLGFSPRFSALVSLIGNSVATGFGAVGVPVITLAKEVFGSEVTAQQTQALAGNVIFQLFALMFLVPFVILLLTDTSKKYIVPNIMLAAVVGGLSLAVQFCAAYFIGAETPAILGSISCIVFIVLYAKMTEKKDPDAKPLTLGQMGKAWAVYGFILVFILLASPLSGPISTFLKTTLVSKIHLPIYAEGKTFNFGWLSNAGLMLFLGAFIGGLVQGVSAGKQFQILGATLKKMKASGITIISLVAMSAIMSHSSMIVVIADGLVNATGNFYPLFAPLVGAIGTFATGSDTSSNILFGKLQAAVADKIGVNKAWLAAANTAGATGGKIISPQSIAIAAAACEQQGQEGAFLRSAMPYAAAYVLIAGITVYCFAALAL</sequence>
<feature type="transmembrane region" description="Helical" evidence="8">
    <location>
        <begin position="103"/>
        <end position="126"/>
    </location>
</feature>
<keyword evidence="4" id="KW-1003">Cell membrane</keyword>
<evidence type="ECO:0000256" key="7">
    <source>
        <dbReference type="ARBA" id="ARBA00023136"/>
    </source>
</evidence>
<dbReference type="PANTHER" id="PTHR30003">
    <property type="entry name" value="L-LACTATE PERMEASE"/>
    <property type="match status" value="1"/>
</dbReference>
<evidence type="ECO:0000256" key="3">
    <source>
        <dbReference type="ARBA" id="ARBA00022448"/>
    </source>
</evidence>
<dbReference type="EMBL" id="ACJW02000003">
    <property type="protein sequence ID" value="EEP67988.1"/>
    <property type="molecule type" value="Genomic_DNA"/>
</dbReference>
<dbReference type="GO" id="GO:0015295">
    <property type="term" value="F:solute:proton symporter activity"/>
    <property type="evidence" value="ECO:0007669"/>
    <property type="project" value="TreeGrafter"/>
</dbReference>
<evidence type="ECO:0000313" key="9">
    <source>
        <dbReference type="EMBL" id="EEP67988.1"/>
    </source>
</evidence>